<dbReference type="InterPro" id="IPR023347">
    <property type="entry name" value="Lysozyme_dom_sf"/>
</dbReference>
<dbReference type="Pfam" id="PF00959">
    <property type="entry name" value="Phage_lysozyme"/>
    <property type="match status" value="1"/>
</dbReference>
<dbReference type="GO" id="GO:0016998">
    <property type="term" value="P:cell wall macromolecule catabolic process"/>
    <property type="evidence" value="ECO:0007669"/>
    <property type="project" value="InterPro"/>
</dbReference>
<evidence type="ECO:0000256" key="3">
    <source>
        <dbReference type="ARBA" id="ARBA00023200"/>
    </source>
</evidence>
<sequence>MNPCDKNYYFDENVQICLPCTPSTCPSDDNPSKKPPSQHKLSSEVKECMKGFEAYCPNCYLDDKCKWTIGFGFLQRDKAACSKLEPMSLDQAQTTFEREIIKFENDVRRHIKVDLTQGQYDALVDMVYNMGIKNFLKADTVGFVNKKQFSQAAKRLRSVTGSEAPRRAYEADIFEGKLDYSKCPKYAGFKNKLCNITICKKKSK</sequence>
<keyword evidence="1" id="KW-0929">Antimicrobial</keyword>
<dbReference type="InterPro" id="IPR023346">
    <property type="entry name" value="Lysozyme-like_dom_sf"/>
</dbReference>
<evidence type="ECO:0000313" key="4">
    <source>
        <dbReference type="EMBL" id="KAF9962292.1"/>
    </source>
</evidence>
<evidence type="ECO:0008006" key="6">
    <source>
        <dbReference type="Google" id="ProtNLM"/>
    </source>
</evidence>
<reference evidence="4" key="1">
    <citation type="journal article" date="2020" name="Fungal Divers.">
        <title>Resolving the Mortierellaceae phylogeny through synthesis of multi-gene phylogenetics and phylogenomics.</title>
        <authorList>
            <person name="Vandepol N."/>
            <person name="Liber J."/>
            <person name="Desiro A."/>
            <person name="Na H."/>
            <person name="Kennedy M."/>
            <person name="Barry K."/>
            <person name="Grigoriev I.V."/>
            <person name="Miller A.N."/>
            <person name="O'Donnell K."/>
            <person name="Stajich J.E."/>
            <person name="Bonito G."/>
        </authorList>
    </citation>
    <scope>NUCLEOTIDE SEQUENCE</scope>
    <source>
        <strain evidence="4">CK1249</strain>
    </source>
</reference>
<dbReference type="SUPFAM" id="SSF53955">
    <property type="entry name" value="Lysozyme-like"/>
    <property type="match status" value="1"/>
</dbReference>
<dbReference type="Proteomes" id="UP000738359">
    <property type="component" value="Unassembled WGS sequence"/>
</dbReference>
<dbReference type="OrthoDB" id="6338733at2759"/>
<dbReference type="CDD" id="cd00737">
    <property type="entry name" value="lyz_endolysin_autolysin"/>
    <property type="match status" value="1"/>
</dbReference>
<dbReference type="InterPro" id="IPR033907">
    <property type="entry name" value="Endolysin_autolysin"/>
</dbReference>
<keyword evidence="2" id="KW-0081">Bacteriolytic enzyme</keyword>
<keyword evidence="5" id="KW-1185">Reference proteome</keyword>
<gene>
    <name evidence="4" type="ORF">BGZ70_008083</name>
</gene>
<keyword evidence="3" id="KW-1035">Host cytoplasm</keyword>
<accession>A0A9P6J6M3</accession>
<organism evidence="4 5">
    <name type="scientific">Mortierella alpina</name>
    <name type="common">Oleaginous fungus</name>
    <name type="synonym">Mortierella renispora</name>
    <dbReference type="NCBI Taxonomy" id="64518"/>
    <lineage>
        <taxon>Eukaryota</taxon>
        <taxon>Fungi</taxon>
        <taxon>Fungi incertae sedis</taxon>
        <taxon>Mucoromycota</taxon>
        <taxon>Mortierellomycotina</taxon>
        <taxon>Mortierellomycetes</taxon>
        <taxon>Mortierellales</taxon>
        <taxon>Mortierellaceae</taxon>
        <taxon>Mortierella</taxon>
    </lineage>
</organism>
<dbReference type="InterPro" id="IPR051018">
    <property type="entry name" value="Bacteriophage_GH24"/>
</dbReference>
<dbReference type="GO" id="GO:0009253">
    <property type="term" value="P:peptidoglycan catabolic process"/>
    <property type="evidence" value="ECO:0007669"/>
    <property type="project" value="InterPro"/>
</dbReference>
<comment type="caution">
    <text evidence="4">The sequence shown here is derived from an EMBL/GenBank/DDBJ whole genome shotgun (WGS) entry which is preliminary data.</text>
</comment>
<name>A0A9P6J6M3_MORAP</name>
<evidence type="ECO:0000256" key="1">
    <source>
        <dbReference type="ARBA" id="ARBA00022529"/>
    </source>
</evidence>
<dbReference type="Gene3D" id="1.10.530.40">
    <property type="match status" value="1"/>
</dbReference>
<protein>
    <recommendedName>
        <fullName evidence="6">Lysozyme</fullName>
    </recommendedName>
</protein>
<dbReference type="GO" id="GO:0042742">
    <property type="term" value="P:defense response to bacterium"/>
    <property type="evidence" value="ECO:0007669"/>
    <property type="project" value="UniProtKB-KW"/>
</dbReference>
<dbReference type="InterPro" id="IPR002196">
    <property type="entry name" value="Glyco_hydro_24"/>
</dbReference>
<dbReference type="PANTHER" id="PTHR38107">
    <property type="match status" value="1"/>
</dbReference>
<evidence type="ECO:0000313" key="5">
    <source>
        <dbReference type="Proteomes" id="UP000738359"/>
    </source>
</evidence>
<proteinExistence type="predicted"/>
<dbReference type="PANTHER" id="PTHR38107:SF3">
    <property type="entry name" value="LYSOZYME RRRD-RELATED"/>
    <property type="match status" value="1"/>
</dbReference>
<dbReference type="EMBL" id="JAAAHY010000554">
    <property type="protein sequence ID" value="KAF9962292.1"/>
    <property type="molecule type" value="Genomic_DNA"/>
</dbReference>
<dbReference type="GO" id="GO:0031640">
    <property type="term" value="P:killing of cells of another organism"/>
    <property type="evidence" value="ECO:0007669"/>
    <property type="project" value="UniProtKB-KW"/>
</dbReference>
<dbReference type="AlphaFoldDB" id="A0A9P6J6M3"/>
<dbReference type="GO" id="GO:0003796">
    <property type="term" value="F:lysozyme activity"/>
    <property type="evidence" value="ECO:0007669"/>
    <property type="project" value="InterPro"/>
</dbReference>
<evidence type="ECO:0000256" key="2">
    <source>
        <dbReference type="ARBA" id="ARBA00022638"/>
    </source>
</evidence>